<gene>
    <name evidence="2" type="ORF">GCM10022212_34720</name>
</gene>
<protein>
    <recommendedName>
        <fullName evidence="4">Bacterial Ig-like domain-containing protein</fullName>
    </recommendedName>
</protein>
<evidence type="ECO:0000256" key="1">
    <source>
        <dbReference type="SAM" id="SignalP"/>
    </source>
</evidence>
<dbReference type="EMBL" id="BAAAZE010000014">
    <property type="protein sequence ID" value="GAA4032758.1"/>
    <property type="molecule type" value="Genomic_DNA"/>
</dbReference>
<accession>A0ABP7TXG7</accession>
<feature type="signal peptide" evidence="1">
    <location>
        <begin position="1"/>
        <end position="22"/>
    </location>
</feature>
<feature type="chain" id="PRO_5045988680" description="Bacterial Ig-like domain-containing protein" evidence="1">
    <location>
        <begin position="23"/>
        <end position="339"/>
    </location>
</feature>
<proteinExistence type="predicted"/>
<dbReference type="RefSeq" id="WP_344765294.1">
    <property type="nucleotide sequence ID" value="NZ_BAAAZE010000014.1"/>
</dbReference>
<evidence type="ECO:0000313" key="3">
    <source>
        <dbReference type="Proteomes" id="UP001501353"/>
    </source>
</evidence>
<evidence type="ECO:0000313" key="2">
    <source>
        <dbReference type="EMBL" id="GAA4032758.1"/>
    </source>
</evidence>
<dbReference type="Proteomes" id="UP001501353">
    <property type="component" value="Unassembled WGS sequence"/>
</dbReference>
<comment type="caution">
    <text evidence="2">The sequence shown here is derived from an EMBL/GenBank/DDBJ whole genome shotgun (WGS) entry which is preliminary data.</text>
</comment>
<keyword evidence="3" id="KW-1185">Reference proteome</keyword>
<keyword evidence="1" id="KW-0732">Signal</keyword>
<name>A0ABP7TXG7_9BURK</name>
<sequence length="339" mass="36320">MQIHTPFNCFMLMLGLASIHPAAMSVTPQKPIAPIATPATPVIDQFTVKPGNKTDLGTELKFSLFGTPRGKATVSIDDAIKELALQEIQPGVYEGTYTLRAMENTSGSISAIAMLESGGTTAQARLTQAPINESKPLIAKNISPRDGETVVTNPVLISATFDDVGGIAIDTKTVRILLAGEDVSRNSAVTPQFFSYRSELQPGNYVVDVSAKDVAGRSMRQTWSFNVAAVAVPVTTVLPMQITSHSNNAQVGAEPIEIRGHTAADTRLEVQVQAVAAIAGFFSLSQKVFTQTLTSDAKGNFVFVFQPKVTVAGTRYEVTINASKADLTKEFKLNLFQQK</sequence>
<evidence type="ECO:0008006" key="4">
    <source>
        <dbReference type="Google" id="ProtNLM"/>
    </source>
</evidence>
<reference evidence="3" key="1">
    <citation type="journal article" date="2019" name="Int. J. Syst. Evol. Microbiol.">
        <title>The Global Catalogue of Microorganisms (GCM) 10K type strain sequencing project: providing services to taxonomists for standard genome sequencing and annotation.</title>
        <authorList>
            <consortium name="The Broad Institute Genomics Platform"/>
            <consortium name="The Broad Institute Genome Sequencing Center for Infectious Disease"/>
            <person name="Wu L."/>
            <person name="Ma J."/>
        </authorList>
    </citation>
    <scope>NUCLEOTIDE SEQUENCE [LARGE SCALE GENOMIC DNA]</scope>
    <source>
        <strain evidence="3">JCM 16673</strain>
    </source>
</reference>
<organism evidence="2 3">
    <name type="scientific">Actimicrobium antarcticum</name>
    <dbReference type="NCBI Taxonomy" id="1051899"/>
    <lineage>
        <taxon>Bacteria</taxon>
        <taxon>Pseudomonadati</taxon>
        <taxon>Pseudomonadota</taxon>
        <taxon>Betaproteobacteria</taxon>
        <taxon>Burkholderiales</taxon>
        <taxon>Oxalobacteraceae</taxon>
        <taxon>Actimicrobium</taxon>
    </lineage>
</organism>